<feature type="domain" description="N-acetyltransferase" evidence="2">
    <location>
        <begin position="7"/>
        <end position="160"/>
    </location>
</feature>
<dbReference type="EMBL" id="LJGW01000395">
    <property type="protein sequence ID" value="OEV08895.1"/>
    <property type="molecule type" value="Genomic_DNA"/>
</dbReference>
<feature type="compositionally biased region" description="Basic and acidic residues" evidence="1">
    <location>
        <begin position="148"/>
        <end position="161"/>
    </location>
</feature>
<proteinExistence type="predicted"/>
<dbReference type="Proteomes" id="UP000176005">
    <property type="component" value="Unassembled WGS sequence"/>
</dbReference>
<dbReference type="CDD" id="cd04301">
    <property type="entry name" value="NAT_SF"/>
    <property type="match status" value="1"/>
</dbReference>
<feature type="region of interest" description="Disordered" evidence="1">
    <location>
        <begin position="139"/>
        <end position="173"/>
    </location>
</feature>
<comment type="caution">
    <text evidence="3">The sequence shown here is derived from an EMBL/GenBank/DDBJ whole genome shotgun (WGS) entry which is preliminary data.</text>
</comment>
<dbReference type="AlphaFoldDB" id="A0A1E7KYB4"/>
<dbReference type="Pfam" id="PF18014">
    <property type="entry name" value="Acetyltransf_18"/>
    <property type="match status" value="1"/>
</dbReference>
<dbReference type="PANTHER" id="PTHR47237:SF2">
    <property type="entry name" value="BLL4206 PROTEIN"/>
    <property type="match status" value="1"/>
</dbReference>
<dbReference type="InterPro" id="IPR000182">
    <property type="entry name" value="GNAT_dom"/>
</dbReference>
<evidence type="ECO:0000313" key="4">
    <source>
        <dbReference type="Proteomes" id="UP000176005"/>
    </source>
</evidence>
<dbReference type="Gene3D" id="3.40.630.30">
    <property type="match status" value="1"/>
</dbReference>
<dbReference type="SUPFAM" id="SSF55729">
    <property type="entry name" value="Acyl-CoA N-acyltransferases (Nat)"/>
    <property type="match status" value="1"/>
</dbReference>
<dbReference type="GO" id="GO:0016747">
    <property type="term" value="F:acyltransferase activity, transferring groups other than amino-acyl groups"/>
    <property type="evidence" value="ECO:0007669"/>
    <property type="project" value="InterPro"/>
</dbReference>
<reference evidence="3 4" key="1">
    <citation type="journal article" date="2016" name="Front. Microbiol.">
        <title>Comparative Genomics Analysis of Streptomyces Species Reveals Their Adaptation to the Marine Environment and Their Diversity at the Genomic Level.</title>
        <authorList>
            <person name="Tian X."/>
            <person name="Zhang Z."/>
            <person name="Yang T."/>
            <person name="Chen M."/>
            <person name="Li J."/>
            <person name="Chen F."/>
            <person name="Yang J."/>
            <person name="Li W."/>
            <person name="Zhang B."/>
            <person name="Zhang Z."/>
            <person name="Wu J."/>
            <person name="Zhang C."/>
            <person name="Long L."/>
            <person name="Xiao J."/>
        </authorList>
    </citation>
    <scope>NUCLEOTIDE SEQUENCE [LARGE SCALE GENOMIC DNA]</scope>
    <source>
        <strain evidence="3 4">SCSIO 10429</strain>
    </source>
</reference>
<evidence type="ECO:0000256" key="1">
    <source>
        <dbReference type="SAM" id="MobiDB-lite"/>
    </source>
</evidence>
<dbReference type="RefSeq" id="WP_070019138.1">
    <property type="nucleotide sequence ID" value="NZ_LJGW01000395.1"/>
</dbReference>
<accession>A0A1E7KYB4</accession>
<dbReference type="PANTHER" id="PTHR47237">
    <property type="entry name" value="SLL0310 PROTEIN"/>
    <property type="match status" value="1"/>
</dbReference>
<evidence type="ECO:0000259" key="2">
    <source>
        <dbReference type="PROSITE" id="PS51186"/>
    </source>
</evidence>
<dbReference type="Pfam" id="PF13508">
    <property type="entry name" value="Acetyltransf_7"/>
    <property type="match status" value="1"/>
</dbReference>
<dbReference type="PROSITE" id="PS51186">
    <property type="entry name" value="GNAT"/>
    <property type="match status" value="1"/>
</dbReference>
<dbReference type="InterPro" id="IPR052729">
    <property type="entry name" value="Acyl/Acetyltrans_Enzymes"/>
</dbReference>
<dbReference type="Gene3D" id="3.40.630.90">
    <property type="match status" value="1"/>
</dbReference>
<dbReference type="PATRIC" id="fig|518642.10.peg.5683"/>
<keyword evidence="4" id="KW-1185">Reference proteome</keyword>
<organism evidence="3 4">
    <name type="scientific">Streptomyces nanshensis</name>
    <dbReference type="NCBI Taxonomy" id="518642"/>
    <lineage>
        <taxon>Bacteria</taxon>
        <taxon>Bacillati</taxon>
        <taxon>Actinomycetota</taxon>
        <taxon>Actinomycetes</taxon>
        <taxon>Kitasatosporales</taxon>
        <taxon>Streptomycetaceae</taxon>
        <taxon>Streptomyces</taxon>
    </lineage>
</organism>
<name>A0A1E7KYB4_9ACTN</name>
<sequence>MTTTRQISVRRLTVADLTACSDLAESRGWGREEHKWRLLLTAGQGFGIDAHERNGALLGTCVLTSYEALTATAEDPAPGPGTACVGMMLVAEDHARRGLGRRLLEQALAAAGDVPVFLYATETGRPLYERLGFRPQGTVTSLTGRFRPPPDEARPRKEARTETCPYEEPLPDAPHVRTARAADLAAVRALDAPVFGADRLRLLLRLRQFADRFVVAEDARGTLCGYAAAWPNGGTWVIGPVVAQDTATARALVRDLARHAPGDVRLDLDARHTELTDWARRHGLDGGFLCTLMSRSPASSGLPGDATRRFAPYSVALG</sequence>
<gene>
    <name evidence="3" type="ORF">AN218_24660</name>
</gene>
<protein>
    <recommendedName>
        <fullName evidence="2">N-acetyltransferase domain-containing protein</fullName>
    </recommendedName>
</protein>
<evidence type="ECO:0000313" key="3">
    <source>
        <dbReference type="EMBL" id="OEV08895.1"/>
    </source>
</evidence>
<dbReference type="InterPro" id="IPR016181">
    <property type="entry name" value="Acyl_CoA_acyltransferase"/>
</dbReference>
<dbReference type="InterPro" id="IPR041496">
    <property type="entry name" value="YitH/HolE_GNAT"/>
</dbReference>